<organism evidence="3 4">
    <name type="scientific">Pseudonocardia kongjuensis</name>
    <dbReference type="NCBI Taxonomy" id="102227"/>
    <lineage>
        <taxon>Bacteria</taxon>
        <taxon>Bacillati</taxon>
        <taxon>Actinomycetota</taxon>
        <taxon>Actinomycetes</taxon>
        <taxon>Pseudonocardiales</taxon>
        <taxon>Pseudonocardiaceae</taxon>
        <taxon>Pseudonocardia</taxon>
    </lineage>
</organism>
<reference evidence="4" key="1">
    <citation type="journal article" date="2019" name="Int. J. Syst. Evol. Microbiol.">
        <title>The Global Catalogue of Microorganisms (GCM) 10K type strain sequencing project: providing services to taxonomists for standard genome sequencing and annotation.</title>
        <authorList>
            <consortium name="The Broad Institute Genomics Platform"/>
            <consortium name="The Broad Institute Genome Sequencing Center for Infectious Disease"/>
            <person name="Wu L."/>
            <person name="Ma J."/>
        </authorList>
    </citation>
    <scope>NUCLEOTIDE SEQUENCE [LARGE SCALE GENOMIC DNA]</scope>
    <source>
        <strain evidence="4">JCM 11896</strain>
    </source>
</reference>
<proteinExistence type="predicted"/>
<dbReference type="InterPro" id="IPR016181">
    <property type="entry name" value="Acyl_CoA_acyltransferase"/>
</dbReference>
<keyword evidence="4" id="KW-1185">Reference proteome</keyword>
<dbReference type="PANTHER" id="PTHR43415:SF3">
    <property type="entry name" value="GNAT-FAMILY ACETYLTRANSFERASE"/>
    <property type="match status" value="1"/>
</dbReference>
<dbReference type="InterPro" id="IPR000182">
    <property type="entry name" value="GNAT_dom"/>
</dbReference>
<sequence length="210" mass="22834">MTLTSNGHTDTADTTDPGATSGDHTAAATPLLWMRGERTALGPFTRELAELYWQWENEPAVIAGMGRQTPESLEARLTGYDAQSRSMGTIPRFTIYDLTRPAGPVPVGTSALRIDHYVRTAEFIILLGEDGRGRNLATEATRLTLDYAFTISALRSVWLKVLEPNLGAIAAYEKAGFAHAGRLRRAGYWRGAEADELLMDVVADAHLATG</sequence>
<dbReference type="RefSeq" id="WP_344021949.1">
    <property type="nucleotide sequence ID" value="NZ_BAAAJK010000008.1"/>
</dbReference>
<dbReference type="Proteomes" id="UP001501414">
    <property type="component" value="Unassembled WGS sequence"/>
</dbReference>
<dbReference type="PROSITE" id="PS51186">
    <property type="entry name" value="GNAT"/>
    <property type="match status" value="1"/>
</dbReference>
<name>A0ABP4IHV8_9PSEU</name>
<evidence type="ECO:0000259" key="2">
    <source>
        <dbReference type="PROSITE" id="PS51186"/>
    </source>
</evidence>
<dbReference type="Gene3D" id="3.40.630.30">
    <property type="match status" value="1"/>
</dbReference>
<dbReference type="Pfam" id="PF13302">
    <property type="entry name" value="Acetyltransf_3"/>
    <property type="match status" value="1"/>
</dbReference>
<comment type="caution">
    <text evidence="3">The sequence shown here is derived from an EMBL/GenBank/DDBJ whole genome shotgun (WGS) entry which is preliminary data.</text>
</comment>
<feature type="domain" description="N-acetyltransferase" evidence="2">
    <location>
        <begin position="39"/>
        <end position="204"/>
    </location>
</feature>
<dbReference type="PANTHER" id="PTHR43415">
    <property type="entry name" value="SPERMIDINE N(1)-ACETYLTRANSFERASE"/>
    <property type="match status" value="1"/>
</dbReference>
<evidence type="ECO:0000256" key="1">
    <source>
        <dbReference type="SAM" id="MobiDB-lite"/>
    </source>
</evidence>
<feature type="region of interest" description="Disordered" evidence="1">
    <location>
        <begin position="1"/>
        <end position="25"/>
    </location>
</feature>
<gene>
    <name evidence="3" type="ORF">GCM10009613_26120</name>
</gene>
<accession>A0ABP4IHV8</accession>
<evidence type="ECO:0000313" key="3">
    <source>
        <dbReference type="EMBL" id="GAA1388579.1"/>
    </source>
</evidence>
<protein>
    <submittedName>
        <fullName evidence="3">GNAT family protein</fullName>
    </submittedName>
</protein>
<dbReference type="SUPFAM" id="SSF55729">
    <property type="entry name" value="Acyl-CoA N-acyltransferases (Nat)"/>
    <property type="match status" value="1"/>
</dbReference>
<evidence type="ECO:0000313" key="4">
    <source>
        <dbReference type="Proteomes" id="UP001501414"/>
    </source>
</evidence>
<feature type="compositionally biased region" description="Low complexity" evidence="1">
    <location>
        <begin position="12"/>
        <end position="23"/>
    </location>
</feature>
<dbReference type="EMBL" id="BAAAJK010000008">
    <property type="protein sequence ID" value="GAA1388579.1"/>
    <property type="molecule type" value="Genomic_DNA"/>
</dbReference>